<name>A0ABU7LPD7_9PROT</name>
<dbReference type="InterPro" id="IPR013094">
    <property type="entry name" value="AB_hydrolase_3"/>
</dbReference>
<dbReference type="EMBL" id="JAZDRP010000003">
    <property type="protein sequence ID" value="MEE2525762.1"/>
    <property type="molecule type" value="Genomic_DNA"/>
</dbReference>
<dbReference type="PANTHER" id="PTHR48081">
    <property type="entry name" value="AB HYDROLASE SUPERFAMILY PROTEIN C4A8.06C"/>
    <property type="match status" value="1"/>
</dbReference>
<evidence type="ECO:0000313" key="6">
    <source>
        <dbReference type="Proteomes" id="UP001354971"/>
    </source>
</evidence>
<evidence type="ECO:0000313" key="5">
    <source>
        <dbReference type="EMBL" id="MEE2525762.1"/>
    </source>
</evidence>
<comment type="similarity">
    <text evidence="1">Belongs to the 'GDXG' lipolytic enzyme family.</text>
</comment>
<feature type="active site" evidence="3">
    <location>
        <position position="153"/>
    </location>
</feature>
<feature type="domain" description="Alpha/beta hydrolase fold-3" evidence="4">
    <location>
        <begin position="81"/>
        <end position="280"/>
    </location>
</feature>
<keyword evidence="2 5" id="KW-0378">Hydrolase</keyword>
<proteinExistence type="inferred from homology"/>
<protein>
    <submittedName>
        <fullName evidence="5">Alpha/beta hydrolase</fullName>
    </submittedName>
</protein>
<dbReference type="PANTHER" id="PTHR48081:SF30">
    <property type="entry name" value="ACETYL-HYDROLASE LIPR-RELATED"/>
    <property type="match status" value="1"/>
</dbReference>
<evidence type="ECO:0000256" key="2">
    <source>
        <dbReference type="ARBA" id="ARBA00022801"/>
    </source>
</evidence>
<dbReference type="RefSeq" id="WP_330198426.1">
    <property type="nucleotide sequence ID" value="NZ_JAZDRP010000003.1"/>
</dbReference>
<dbReference type="InterPro" id="IPR050300">
    <property type="entry name" value="GDXG_lipolytic_enzyme"/>
</dbReference>
<keyword evidence="6" id="KW-1185">Reference proteome</keyword>
<organism evidence="5 6">
    <name type="scientific">Hyphobacterium lacteum</name>
    <dbReference type="NCBI Taxonomy" id="3116575"/>
    <lineage>
        <taxon>Bacteria</taxon>
        <taxon>Pseudomonadati</taxon>
        <taxon>Pseudomonadota</taxon>
        <taxon>Alphaproteobacteria</taxon>
        <taxon>Maricaulales</taxon>
        <taxon>Maricaulaceae</taxon>
        <taxon>Hyphobacterium</taxon>
    </lineage>
</organism>
<evidence type="ECO:0000259" key="4">
    <source>
        <dbReference type="Pfam" id="PF07859"/>
    </source>
</evidence>
<dbReference type="InterPro" id="IPR033140">
    <property type="entry name" value="Lipase_GDXG_put_SER_AS"/>
</dbReference>
<dbReference type="Gene3D" id="3.40.50.1820">
    <property type="entry name" value="alpha/beta hydrolase"/>
    <property type="match status" value="1"/>
</dbReference>
<comment type="caution">
    <text evidence="5">The sequence shown here is derived from an EMBL/GenBank/DDBJ whole genome shotgun (WGS) entry which is preliminary data.</text>
</comment>
<dbReference type="Proteomes" id="UP001354971">
    <property type="component" value="Unassembled WGS sequence"/>
</dbReference>
<dbReference type="GO" id="GO:0016787">
    <property type="term" value="F:hydrolase activity"/>
    <property type="evidence" value="ECO:0007669"/>
    <property type="project" value="UniProtKB-KW"/>
</dbReference>
<dbReference type="SUPFAM" id="SSF53474">
    <property type="entry name" value="alpha/beta-Hydrolases"/>
    <property type="match status" value="1"/>
</dbReference>
<dbReference type="PROSITE" id="PS01174">
    <property type="entry name" value="LIPASE_GDXG_SER"/>
    <property type="match status" value="1"/>
</dbReference>
<dbReference type="InterPro" id="IPR029058">
    <property type="entry name" value="AB_hydrolase_fold"/>
</dbReference>
<reference evidence="5 6" key="1">
    <citation type="submission" date="2024-01" db="EMBL/GenBank/DDBJ databases">
        <title>Hyphobacterium bacterium isolated from marine sediment.</title>
        <authorList>
            <person name="Zhao S."/>
        </authorList>
    </citation>
    <scope>NUCLEOTIDE SEQUENCE [LARGE SCALE GENOMIC DNA]</scope>
    <source>
        <strain evidence="6">HN65</strain>
    </source>
</reference>
<evidence type="ECO:0000256" key="1">
    <source>
        <dbReference type="ARBA" id="ARBA00010515"/>
    </source>
</evidence>
<sequence>MTLEYIRPRFGLKLRNQLARNMARKSGAALGPDMDMEIGRKLLHSAGDRIPPDKSVVRADVKLAGLDTLVFGPKDPRPGQMLFIHGGGYCRGSAHGHSPFVSRLSARLNLKTRSIDYRLAPEHPWPAGLDDCEAAYHALREGMEGPLVVAGDSAGAGLALALTARLKAKGEKLPDALILYSPWCDLTVAGESAKTRNEADPMLKGHWLIEGAALYAPDRDLTHPEISPLFADFAGFPPTAIQVGSDEVLLDDSIRLEERMSSAGVDVTCEVWEGLWHDFPLFQPLLPEGRMATKRTRAWLDQRL</sequence>
<accession>A0ABU7LPD7</accession>
<dbReference type="Pfam" id="PF07859">
    <property type="entry name" value="Abhydrolase_3"/>
    <property type="match status" value="1"/>
</dbReference>
<evidence type="ECO:0000256" key="3">
    <source>
        <dbReference type="PROSITE-ProRule" id="PRU10038"/>
    </source>
</evidence>
<gene>
    <name evidence="5" type="ORF">V0U79_05235</name>
</gene>